<evidence type="ECO:0000256" key="1">
    <source>
        <dbReference type="SAM" id="SignalP"/>
    </source>
</evidence>
<dbReference type="Proteomes" id="UP001156441">
    <property type="component" value="Unassembled WGS sequence"/>
</dbReference>
<accession>A0ABT2JFR5</accession>
<comment type="caution">
    <text evidence="2">The sequence shown here is derived from an EMBL/GenBank/DDBJ whole genome shotgun (WGS) entry which is preliminary data.</text>
</comment>
<keyword evidence="2" id="KW-0687">Ribonucleoprotein</keyword>
<evidence type="ECO:0000313" key="3">
    <source>
        <dbReference type="Proteomes" id="UP001156441"/>
    </source>
</evidence>
<dbReference type="PROSITE" id="PS51257">
    <property type="entry name" value="PROKAR_LIPOPROTEIN"/>
    <property type="match status" value="1"/>
</dbReference>
<keyword evidence="1" id="KW-0732">Signal</keyword>
<gene>
    <name evidence="2" type="ORF">JT362_24430</name>
</gene>
<dbReference type="RefSeq" id="WP_260194059.1">
    <property type="nucleotide sequence ID" value="NZ_JAFFZE010000017.1"/>
</dbReference>
<keyword evidence="2" id="KW-0689">Ribosomal protein</keyword>
<dbReference type="Gene3D" id="2.50.20.20">
    <property type="match status" value="1"/>
</dbReference>
<reference evidence="2 3" key="1">
    <citation type="submission" date="2021-02" db="EMBL/GenBank/DDBJ databases">
        <title>Actinophytocola xerophila sp. nov., isolated from soil of cotton cropping field.</title>
        <authorList>
            <person name="Huang R."/>
            <person name="Chen X."/>
            <person name="Ge X."/>
            <person name="Liu W."/>
        </authorList>
    </citation>
    <scope>NUCLEOTIDE SEQUENCE [LARGE SCALE GENOMIC DNA]</scope>
    <source>
        <strain evidence="2 3">S1-96</strain>
    </source>
</reference>
<keyword evidence="3" id="KW-1185">Reference proteome</keyword>
<organism evidence="2 3">
    <name type="scientific">Actinophytocola gossypii</name>
    <dbReference type="NCBI Taxonomy" id="2812003"/>
    <lineage>
        <taxon>Bacteria</taxon>
        <taxon>Bacillati</taxon>
        <taxon>Actinomycetota</taxon>
        <taxon>Actinomycetes</taxon>
        <taxon>Pseudonocardiales</taxon>
        <taxon>Pseudonocardiaceae</taxon>
    </lineage>
</organism>
<proteinExistence type="predicted"/>
<feature type="signal peptide" evidence="1">
    <location>
        <begin position="1"/>
        <end position="21"/>
    </location>
</feature>
<name>A0ABT2JFR5_9PSEU</name>
<sequence>MRKLGAALSAFALAVTLGACGEQGGGDEAASNNSGGNEQAATNLAALAQSIGDSTEQTNTAHLEMTADAAGMKLTGEGDLEVGADQASMDMTMSTPSGEMSVVFTDGVLYVRTPQEVEPGKSWLRIDQEGDDPLSKALATMTEQMRQNADPRRTLEQFQDAGTITAQEEGVEVNGERTTHYRIIVDVQKVAEQQQDPMVRKALRQAGLKDFPIELWVDEEDLPVRMKVDMPLADPASGKAAKASIQLDYTDWGEPVEITAPPAGQVAELPAR</sequence>
<dbReference type="GO" id="GO:0005840">
    <property type="term" value="C:ribosome"/>
    <property type="evidence" value="ECO:0007669"/>
    <property type="project" value="UniProtKB-KW"/>
</dbReference>
<protein>
    <submittedName>
        <fullName evidence="2">LppX_LprAFG lipoprotein</fullName>
    </submittedName>
</protein>
<dbReference type="InterPro" id="IPR029046">
    <property type="entry name" value="LolA/LolB/LppX"/>
</dbReference>
<feature type="chain" id="PRO_5046270749" evidence="1">
    <location>
        <begin position="22"/>
        <end position="272"/>
    </location>
</feature>
<evidence type="ECO:0000313" key="2">
    <source>
        <dbReference type="EMBL" id="MCT2586270.1"/>
    </source>
</evidence>
<keyword evidence="2" id="KW-0449">Lipoprotein</keyword>
<dbReference type="EMBL" id="JAFFZE010000017">
    <property type="protein sequence ID" value="MCT2586270.1"/>
    <property type="molecule type" value="Genomic_DNA"/>
</dbReference>
<dbReference type="SUPFAM" id="SSF89392">
    <property type="entry name" value="Prokaryotic lipoproteins and lipoprotein localization factors"/>
    <property type="match status" value="1"/>
</dbReference>